<dbReference type="InterPro" id="IPR038673">
    <property type="entry name" value="OprB_sf"/>
</dbReference>
<dbReference type="GO" id="GO:0016020">
    <property type="term" value="C:membrane"/>
    <property type="evidence" value="ECO:0007669"/>
    <property type="project" value="InterPro"/>
</dbReference>
<dbReference type="PATRIC" id="fig|1051646.9.peg.3130"/>
<gene>
    <name evidence="3" type="ORF">IX91_16100</name>
    <name evidence="4" type="ORF">VITU9109_10962</name>
</gene>
<dbReference type="PANTHER" id="PTHR37944">
    <property type="entry name" value="PORIN B"/>
    <property type="match status" value="1"/>
</dbReference>
<organism evidence="3 6">
    <name type="scientific">Vibrio tubiashii ATCC 19109</name>
    <dbReference type="NCBI Taxonomy" id="1051646"/>
    <lineage>
        <taxon>Bacteria</taxon>
        <taxon>Pseudomonadati</taxon>
        <taxon>Pseudomonadota</taxon>
        <taxon>Gammaproteobacteria</taxon>
        <taxon>Vibrionales</taxon>
        <taxon>Vibrionaceae</taxon>
        <taxon>Vibrio</taxon>
        <taxon>Vibrio oreintalis group</taxon>
    </lineage>
</organism>
<evidence type="ECO:0000256" key="2">
    <source>
        <dbReference type="RuleBase" id="RU363072"/>
    </source>
</evidence>
<dbReference type="Gene3D" id="2.40.160.180">
    <property type="entry name" value="Carbohydrate-selective porin OprB"/>
    <property type="match status" value="1"/>
</dbReference>
<dbReference type="GO" id="GO:0015288">
    <property type="term" value="F:porin activity"/>
    <property type="evidence" value="ECO:0007669"/>
    <property type="project" value="InterPro"/>
</dbReference>
<name>F9T9M7_9VIBR</name>
<dbReference type="AlphaFoldDB" id="F9T9M7"/>
<reference evidence="4 5" key="2">
    <citation type="journal article" date="2012" name="Int. J. Syst. Evol. Microbiol.">
        <title>Vibrio caribbeanicus sp. nov., isolated from the marine sponge Scleritoderma cyanea.</title>
        <authorList>
            <person name="Hoffmann M."/>
            <person name="Monday S.R."/>
            <person name="Allard M.W."/>
            <person name="Strain E.A."/>
            <person name="Whittaker P."/>
            <person name="Naum M."/>
            <person name="McCarthy P.J."/>
            <person name="Lopez J.V."/>
            <person name="Fischer M."/>
            <person name="Brown E.W."/>
        </authorList>
    </citation>
    <scope>NUCLEOTIDE SEQUENCE [LARGE SCALE GENOMIC DNA]</scope>
    <source>
        <strain evidence="4 5">ATCC 19109</strain>
    </source>
</reference>
<dbReference type="Proteomes" id="UP000030071">
    <property type="component" value="Chromosome 2"/>
</dbReference>
<keyword evidence="5" id="KW-1185">Reference proteome</keyword>
<dbReference type="Proteomes" id="UP000003836">
    <property type="component" value="Unassembled WGS sequence"/>
</dbReference>
<dbReference type="GeneID" id="23446250"/>
<feature type="chain" id="PRO_5007230984" evidence="2">
    <location>
        <begin position="22"/>
        <end position="382"/>
    </location>
</feature>
<dbReference type="eggNOG" id="COG3659">
    <property type="taxonomic scope" value="Bacteria"/>
</dbReference>
<dbReference type="Pfam" id="PF04966">
    <property type="entry name" value="OprB"/>
    <property type="match status" value="1"/>
</dbReference>
<dbReference type="InterPro" id="IPR007049">
    <property type="entry name" value="Carb-sel_porin_OprB"/>
</dbReference>
<dbReference type="EMBL" id="CP009355">
    <property type="protein sequence ID" value="AIW15620.1"/>
    <property type="molecule type" value="Genomic_DNA"/>
</dbReference>
<dbReference type="EMBL" id="AFWI01000174">
    <property type="protein sequence ID" value="EGU51200.1"/>
    <property type="molecule type" value="Genomic_DNA"/>
</dbReference>
<evidence type="ECO:0000313" key="4">
    <source>
        <dbReference type="EMBL" id="EGU51200.1"/>
    </source>
</evidence>
<evidence type="ECO:0000313" key="6">
    <source>
        <dbReference type="Proteomes" id="UP000030071"/>
    </source>
</evidence>
<proteinExistence type="inferred from homology"/>
<dbReference type="HOGENOM" id="CLU_756362_0_0_6"/>
<evidence type="ECO:0000313" key="3">
    <source>
        <dbReference type="EMBL" id="AIW15620.1"/>
    </source>
</evidence>
<feature type="signal peptide" evidence="2">
    <location>
        <begin position="1"/>
        <end position="21"/>
    </location>
</feature>
<evidence type="ECO:0000256" key="1">
    <source>
        <dbReference type="ARBA" id="ARBA00008769"/>
    </source>
</evidence>
<comment type="similarity">
    <text evidence="1 2">Belongs to the OprB family.</text>
</comment>
<protein>
    <submittedName>
        <fullName evidence="3">Uncharacterized protein</fullName>
    </submittedName>
</protein>
<accession>F9T9M7</accession>
<reference evidence="4" key="1">
    <citation type="submission" date="2011-08" db="EMBL/GenBank/DDBJ databases">
        <authorList>
            <person name="Hoffman M."/>
            <person name="Strain E.A."/>
            <person name="Brown E."/>
            <person name="Allard M.W."/>
        </authorList>
    </citation>
    <scope>NUCLEOTIDE SEQUENCE</scope>
    <source>
        <strain evidence="4">ATCC 19109</strain>
    </source>
</reference>
<evidence type="ECO:0000313" key="5">
    <source>
        <dbReference type="Proteomes" id="UP000003836"/>
    </source>
</evidence>
<sequence>MKQAKLTVTIALLVSSYSVLAEHAFDFDMEYTGIYQGLASGTPTKTADFFHRLDMKASVDFEKLSMWENGKLSAQLQAHNGGHNTFGINGSPYFSPNSAAFLSEDLFLSSLYYSHQFSQGAFLLGKIDAFELLKDGEFYGGAGRYGFMNLAFSAPPSGVVPPAFIGLVANWQTTPVNWTAMIYDPRNRYTSDHFSEIFQDGINLSLTASKDLKILDRNSNVSLTATYSTEEGKDLDNLVDPTAYASGKYNLRAQVSHNIYEDAANPANAWGVYIRAAVADGNPNLLSGTFSGGIGGSALIPHRVNDQWGVGYFLHNISNSAQDSINGQIGEFEIRNEQGVEAFYSYAVTPSIHITGDMQYLQAMDSSEKHALIFGLRTNIKF</sequence>
<dbReference type="STRING" id="1051646.IX91_16100"/>
<dbReference type="InterPro" id="IPR052932">
    <property type="entry name" value="OprB_Porin"/>
</dbReference>
<reference evidence="3 6" key="3">
    <citation type="submission" date="2014-08" db="EMBL/GenBank/DDBJ databases">
        <title>First Complete Genome Sequence of the Shellfish Pathogen Vibrio tubiashii.</title>
        <authorList>
            <person name="Richards G.P."/>
            <person name="Needleman D.S."/>
            <person name="Watson M.A."/>
            <person name="Bono J.L."/>
        </authorList>
    </citation>
    <scope>NUCLEOTIDE SEQUENCE [LARGE SCALE GENOMIC DNA]</scope>
    <source>
        <strain evidence="3 6">ATCC 19109</strain>
    </source>
</reference>
<dbReference type="KEGG" id="vtu:IX91_16100"/>
<dbReference type="PANTHER" id="PTHR37944:SF1">
    <property type="entry name" value="PORIN B"/>
    <property type="match status" value="1"/>
</dbReference>
<dbReference type="GO" id="GO:0008643">
    <property type="term" value="P:carbohydrate transport"/>
    <property type="evidence" value="ECO:0007669"/>
    <property type="project" value="InterPro"/>
</dbReference>
<keyword evidence="2" id="KW-0732">Signal</keyword>
<dbReference type="RefSeq" id="WP_004746596.1">
    <property type="nucleotide sequence ID" value="NZ_AFWI01000174.1"/>
</dbReference>